<name>A0ABU7I5E4_9SPHI</name>
<dbReference type="SUPFAM" id="SSF69322">
    <property type="entry name" value="Tricorn protease domain 2"/>
    <property type="match status" value="1"/>
</dbReference>
<protein>
    <submittedName>
        <fullName evidence="1">Uncharacterized protein</fullName>
    </submittedName>
</protein>
<keyword evidence="2" id="KW-1185">Reference proteome</keyword>
<gene>
    <name evidence="1" type="ORF">VRU48_05515</name>
</gene>
<dbReference type="EMBL" id="JAZDQT010000001">
    <property type="protein sequence ID" value="MEE1944556.1"/>
    <property type="molecule type" value="Genomic_DNA"/>
</dbReference>
<dbReference type="RefSeq" id="WP_330106924.1">
    <property type="nucleotide sequence ID" value="NZ_JAZDQT010000001.1"/>
</dbReference>
<proteinExistence type="predicted"/>
<dbReference type="Proteomes" id="UP001336835">
    <property type="component" value="Unassembled WGS sequence"/>
</dbReference>
<reference evidence="1 2" key="1">
    <citation type="submission" date="2024-01" db="EMBL/GenBank/DDBJ databases">
        <title>Pedobacter sp. nov., isolated from fresh soil.</title>
        <authorList>
            <person name="Le N.T.T."/>
        </authorList>
    </citation>
    <scope>NUCLEOTIDE SEQUENCE [LARGE SCALE GENOMIC DNA]</scope>
    <source>
        <strain evidence="1 2">KR3-3</strain>
    </source>
</reference>
<comment type="caution">
    <text evidence="1">The sequence shown here is derived from an EMBL/GenBank/DDBJ whole genome shotgun (WGS) entry which is preliminary data.</text>
</comment>
<organism evidence="1 2">
    <name type="scientific">Pedobacter albus</name>
    <dbReference type="NCBI Taxonomy" id="3113905"/>
    <lineage>
        <taxon>Bacteria</taxon>
        <taxon>Pseudomonadati</taxon>
        <taxon>Bacteroidota</taxon>
        <taxon>Sphingobacteriia</taxon>
        <taxon>Sphingobacteriales</taxon>
        <taxon>Sphingobacteriaceae</taxon>
        <taxon>Pedobacter</taxon>
    </lineage>
</organism>
<evidence type="ECO:0000313" key="1">
    <source>
        <dbReference type="EMBL" id="MEE1944556.1"/>
    </source>
</evidence>
<accession>A0ABU7I5E4</accession>
<evidence type="ECO:0000313" key="2">
    <source>
        <dbReference type="Proteomes" id="UP001336835"/>
    </source>
</evidence>
<sequence length="428" mass="50406">MRPKRESNLEYFLQSNKDSHGLAEEPEEEPEALPAYIAGGYVNVFGQQYHLIRLDYCSARHKLALLHYKKDGYYYLTIIDTLEQQIANEFVLNLSFSKMITEYFPLYRARYPYHYPDYSPTNQYYTVNDGLTGKFRELEMLHFFKVDFDKGEVVLFGRVFSYDYRNSNLISEDRNFDEFSFERYGFDGGQQIQKTFKHKDIAYAAFSQNKLFVVNSGSFSDFNDLLVFWPETGEETFFELLNNDDLMEEKGFYYEYVEELVALGNTGRFGFIAENPTYGAMGVKIVEVLDGQTLKMYYDMDDVELEGAFRNLTFNYRLDEFVVLYYTYPGNMDIHVYAIHGEEKKPIQVIKTPYRHHDDNFNDAKYLNNEKLVIIKLDKIIIYHLPSAKLEKEIERDASSPYFVAENQIWYCFEGKLLVHHDAEVTAN</sequence>